<dbReference type="PANTHER" id="PTHR48050:SF13">
    <property type="entry name" value="STEROL 3-BETA-GLUCOSYLTRANSFERASE UGT80A2"/>
    <property type="match status" value="1"/>
</dbReference>
<dbReference type="Gene3D" id="3.40.50.2000">
    <property type="entry name" value="Glycogen Phosphorylase B"/>
    <property type="match status" value="2"/>
</dbReference>
<dbReference type="CDD" id="cd03784">
    <property type="entry name" value="GT1_Gtf-like"/>
    <property type="match status" value="1"/>
</dbReference>
<reference evidence="1 2" key="1">
    <citation type="submission" date="2018-02" db="EMBL/GenBank/DDBJ databases">
        <title>Comparative genomes isolates from brazilian mangrove.</title>
        <authorList>
            <person name="Araujo J.E."/>
            <person name="Taketani R.G."/>
            <person name="Silva M.C.P."/>
            <person name="Loureco M.V."/>
            <person name="Andreote F.D."/>
        </authorList>
    </citation>
    <scope>NUCLEOTIDE SEQUENCE [LARGE SCALE GENOMIC DNA]</scope>
    <source>
        <strain evidence="1 2">Hex-1 MGV</strain>
    </source>
</reference>
<name>A0A2S8FK02_9BACT</name>
<comment type="caution">
    <text evidence="1">The sequence shown here is derived from an EMBL/GenBank/DDBJ whole genome shotgun (WGS) entry which is preliminary data.</text>
</comment>
<keyword evidence="1" id="KW-0808">Transferase</keyword>
<proteinExistence type="predicted"/>
<dbReference type="SUPFAM" id="SSF53756">
    <property type="entry name" value="UDP-Glycosyltransferase/glycogen phosphorylase"/>
    <property type="match status" value="1"/>
</dbReference>
<dbReference type="GO" id="GO:0008194">
    <property type="term" value="F:UDP-glycosyltransferase activity"/>
    <property type="evidence" value="ECO:0007669"/>
    <property type="project" value="InterPro"/>
</dbReference>
<dbReference type="Proteomes" id="UP000238322">
    <property type="component" value="Unassembled WGS sequence"/>
</dbReference>
<dbReference type="EMBL" id="PUHY01000012">
    <property type="protein sequence ID" value="PQO32508.1"/>
    <property type="molecule type" value="Genomic_DNA"/>
</dbReference>
<dbReference type="GO" id="GO:0016758">
    <property type="term" value="F:hexosyltransferase activity"/>
    <property type="evidence" value="ECO:0007669"/>
    <property type="project" value="UniProtKB-ARBA"/>
</dbReference>
<gene>
    <name evidence="1" type="ORF">C5Y83_20050</name>
</gene>
<dbReference type="InterPro" id="IPR002213">
    <property type="entry name" value="UDP_glucos_trans"/>
</dbReference>
<dbReference type="AlphaFoldDB" id="A0A2S8FK02"/>
<dbReference type="InterPro" id="IPR050426">
    <property type="entry name" value="Glycosyltransferase_28"/>
</dbReference>
<organism evidence="1 2">
    <name type="scientific">Blastopirellula marina</name>
    <dbReference type="NCBI Taxonomy" id="124"/>
    <lineage>
        <taxon>Bacteria</taxon>
        <taxon>Pseudomonadati</taxon>
        <taxon>Planctomycetota</taxon>
        <taxon>Planctomycetia</taxon>
        <taxon>Pirellulales</taxon>
        <taxon>Pirellulaceae</taxon>
        <taxon>Blastopirellula</taxon>
    </lineage>
</organism>
<sequence>MAGATGKILGNESSQAAMKIGLFCPEVPGHLNPMTTLASELSRRGHEVTMVGCQRAESIVARANLPFYPLGTDDPLNAELEEGFRVLGTTSGFQAMMQTGKIYSLHSQLSQKYIPAAFDTLNFDGLVVDQVCPVPALEADRRQLPYAVACNALAVYWDPLIPPPPLAWSYRDDWYGRLRNEMAKHVVLAAYYWFANDRKSADPLLLIREFNRGVVHVAQQPDFFEYPRTFYPPNLHYTGPWHRSERDDTAVDFPWQWLDGRPLIYASMGTLQNNLSNVFQSIIEAVKDLPMQVVLSKGGGQVDLPGQLPDNVLLVERAPQLRLLERAKLVITHAGLNTALECLAHGIPMLCLPVTNDQPGVAKRVEYLGNGRCIPVRQVTTARLKQELKRILEEDLYQAKATQFAEALAKFDGPEVAAELIEQALLSKQPLPNAKHIAKSTAE</sequence>
<protein>
    <submittedName>
        <fullName evidence="1">Glycosyl transferase family 1</fullName>
    </submittedName>
</protein>
<accession>A0A2S8FK02</accession>
<dbReference type="Pfam" id="PF00201">
    <property type="entry name" value="UDPGT"/>
    <property type="match status" value="1"/>
</dbReference>
<dbReference type="FunFam" id="3.40.50.2000:FF:000072">
    <property type="entry name" value="Glycosyl transferase"/>
    <property type="match status" value="1"/>
</dbReference>
<dbReference type="GO" id="GO:0017000">
    <property type="term" value="P:antibiotic biosynthetic process"/>
    <property type="evidence" value="ECO:0007669"/>
    <property type="project" value="UniProtKB-ARBA"/>
</dbReference>
<evidence type="ECO:0000313" key="2">
    <source>
        <dbReference type="Proteomes" id="UP000238322"/>
    </source>
</evidence>
<dbReference type="PANTHER" id="PTHR48050">
    <property type="entry name" value="STEROL 3-BETA-GLUCOSYLTRANSFERASE"/>
    <property type="match status" value="1"/>
</dbReference>
<evidence type="ECO:0000313" key="1">
    <source>
        <dbReference type="EMBL" id="PQO32508.1"/>
    </source>
</evidence>